<dbReference type="Proteomes" id="UP001465976">
    <property type="component" value="Unassembled WGS sequence"/>
</dbReference>
<evidence type="ECO:0000313" key="2">
    <source>
        <dbReference type="EMBL" id="KAL0564074.1"/>
    </source>
</evidence>
<organism evidence="2 3">
    <name type="scientific">Marasmius crinis-equi</name>
    <dbReference type="NCBI Taxonomy" id="585013"/>
    <lineage>
        <taxon>Eukaryota</taxon>
        <taxon>Fungi</taxon>
        <taxon>Dikarya</taxon>
        <taxon>Basidiomycota</taxon>
        <taxon>Agaricomycotina</taxon>
        <taxon>Agaricomycetes</taxon>
        <taxon>Agaricomycetidae</taxon>
        <taxon>Agaricales</taxon>
        <taxon>Marasmiineae</taxon>
        <taxon>Marasmiaceae</taxon>
        <taxon>Marasmius</taxon>
    </lineage>
</organism>
<feature type="compositionally biased region" description="Low complexity" evidence="1">
    <location>
        <begin position="111"/>
        <end position="134"/>
    </location>
</feature>
<sequence length="365" mass="36713">MSGSQPPADRLRPAGFLPACRRQDTSGSRSRGARGRFARSDASGGADAGSGSQAAAGVSHAPLQPISDDGDFDDDDVDGGEGGSSGDGSGRFVEIASGDLAGADGSGSSGGTLASGSGSDSAGPSGSSLGPGAPVMADGAVDQPSGARFTRIYPPVSPGGGGGATDSPSPAPTPSPPRYSQAEKGKGRATDGGPQAGPSRTGAATAAAAAFASSCMPTLDQILAKRRCENPQVGFQAPGPAHAHAAAQATLPLDPPVQLERVSRNRRRREVSSTSSNGDDDDYASHSKAKKFCRRILNPYSAPRVTLPSSGSSHVHPSVVAHMGLGWQVFISFGLFAPAHASRAPQLTSDPSKLHMDVVPIRELD</sequence>
<feature type="compositionally biased region" description="Low complexity" evidence="1">
    <location>
        <begin position="236"/>
        <end position="249"/>
    </location>
</feature>
<evidence type="ECO:0000313" key="3">
    <source>
        <dbReference type="Proteomes" id="UP001465976"/>
    </source>
</evidence>
<comment type="caution">
    <text evidence="2">The sequence shown here is derived from an EMBL/GenBank/DDBJ whole genome shotgun (WGS) entry which is preliminary data.</text>
</comment>
<feature type="region of interest" description="Disordered" evidence="1">
    <location>
        <begin position="1"/>
        <end position="203"/>
    </location>
</feature>
<keyword evidence="3" id="KW-1185">Reference proteome</keyword>
<dbReference type="EMBL" id="JBAHYK010003004">
    <property type="protein sequence ID" value="KAL0564074.1"/>
    <property type="molecule type" value="Genomic_DNA"/>
</dbReference>
<feature type="compositionally biased region" description="Gly residues" evidence="1">
    <location>
        <begin position="80"/>
        <end position="89"/>
    </location>
</feature>
<feature type="compositionally biased region" description="Acidic residues" evidence="1">
    <location>
        <begin position="68"/>
        <end position="79"/>
    </location>
</feature>
<accession>A0ABR3EMG8</accession>
<protein>
    <submittedName>
        <fullName evidence="2">Uncharacterized protein</fullName>
    </submittedName>
</protein>
<gene>
    <name evidence="2" type="ORF">V5O48_017982</name>
</gene>
<name>A0ABR3EMG8_9AGAR</name>
<evidence type="ECO:0000256" key="1">
    <source>
        <dbReference type="SAM" id="MobiDB-lite"/>
    </source>
</evidence>
<proteinExistence type="predicted"/>
<reference evidence="2 3" key="1">
    <citation type="submission" date="2024-02" db="EMBL/GenBank/DDBJ databases">
        <title>A draft genome for the cacao thread blight pathogen Marasmius crinis-equi.</title>
        <authorList>
            <person name="Cohen S.P."/>
            <person name="Baruah I.K."/>
            <person name="Amoako-Attah I."/>
            <person name="Bukari Y."/>
            <person name="Meinhardt L.W."/>
            <person name="Bailey B.A."/>
        </authorList>
    </citation>
    <scope>NUCLEOTIDE SEQUENCE [LARGE SCALE GENOMIC DNA]</scope>
    <source>
        <strain evidence="2 3">GH-76</strain>
    </source>
</reference>
<feature type="compositionally biased region" description="Low complexity" evidence="1">
    <location>
        <begin position="40"/>
        <end position="61"/>
    </location>
</feature>
<feature type="region of interest" description="Disordered" evidence="1">
    <location>
        <begin position="234"/>
        <end position="286"/>
    </location>
</feature>